<accession>A0A0G0EML0</accession>
<organism evidence="1 2">
    <name type="scientific">Candidatus Roizmanbacteria bacterium GW2011_GWC2_35_12</name>
    <dbReference type="NCBI Taxonomy" id="1618485"/>
    <lineage>
        <taxon>Bacteria</taxon>
        <taxon>Candidatus Roizmaniibacteriota</taxon>
    </lineage>
</organism>
<sequence>MDEGLFVRALESTALSDGVRFSCNKGPVDIIAEDTIGFNGQVQSEILNHMSAYHPEYEGKGQRPCKPILIKPKTIAIVGKIK</sequence>
<comment type="caution">
    <text evidence="1">The sequence shown here is derived from an EMBL/GenBank/DDBJ whole genome shotgun (WGS) entry which is preliminary data.</text>
</comment>
<evidence type="ECO:0000313" key="1">
    <source>
        <dbReference type="EMBL" id="KKP68572.1"/>
    </source>
</evidence>
<dbReference type="AlphaFoldDB" id="A0A0G0EML0"/>
<evidence type="ECO:0000313" key="2">
    <source>
        <dbReference type="Proteomes" id="UP000034127"/>
    </source>
</evidence>
<protein>
    <submittedName>
        <fullName evidence="1">Uncharacterized protein</fullName>
    </submittedName>
</protein>
<dbReference type="Proteomes" id="UP000034127">
    <property type="component" value="Unassembled WGS sequence"/>
</dbReference>
<dbReference type="EMBL" id="LBPX01000001">
    <property type="protein sequence ID" value="KKP68572.1"/>
    <property type="molecule type" value="Genomic_DNA"/>
</dbReference>
<gene>
    <name evidence="1" type="ORF">UR63_C0001G0022</name>
</gene>
<reference evidence="1 2" key="1">
    <citation type="journal article" date="2015" name="Nature">
        <title>rRNA introns, odd ribosomes, and small enigmatic genomes across a large radiation of phyla.</title>
        <authorList>
            <person name="Brown C.T."/>
            <person name="Hug L.A."/>
            <person name="Thomas B.C."/>
            <person name="Sharon I."/>
            <person name="Castelle C.J."/>
            <person name="Singh A."/>
            <person name="Wilkins M.J."/>
            <person name="Williams K.H."/>
            <person name="Banfield J.F."/>
        </authorList>
    </citation>
    <scope>NUCLEOTIDE SEQUENCE [LARGE SCALE GENOMIC DNA]</scope>
</reference>
<proteinExistence type="predicted"/>
<name>A0A0G0EML0_9BACT</name>